<dbReference type="SUPFAM" id="SSF109998">
    <property type="entry name" value="Triger factor/SurA peptide-binding domain-like"/>
    <property type="match status" value="1"/>
</dbReference>
<keyword evidence="3 6" id="KW-0732">Signal</keyword>
<dbReference type="Gene3D" id="3.10.50.40">
    <property type="match status" value="1"/>
</dbReference>
<name>A0A1M5CAB6_9BACT</name>
<protein>
    <recommendedName>
        <fullName evidence="2">peptidylprolyl isomerase</fullName>
        <ecNumber evidence="2">5.2.1.8</ecNumber>
    </recommendedName>
</protein>
<dbReference type="OrthoDB" id="1524608at2"/>
<dbReference type="RefSeq" id="WP_084088188.1">
    <property type="nucleotide sequence ID" value="NZ_FQUS01000009.1"/>
</dbReference>
<feature type="domain" description="PpiC" evidence="7">
    <location>
        <begin position="126"/>
        <end position="242"/>
    </location>
</feature>
<dbReference type="PANTHER" id="PTHR47245">
    <property type="entry name" value="PEPTIDYLPROLYL ISOMERASE"/>
    <property type="match status" value="1"/>
</dbReference>
<dbReference type="InterPro" id="IPR046357">
    <property type="entry name" value="PPIase_dom_sf"/>
</dbReference>
<evidence type="ECO:0000256" key="2">
    <source>
        <dbReference type="ARBA" id="ARBA00013194"/>
    </source>
</evidence>
<feature type="chain" id="PRO_5013336390" description="peptidylprolyl isomerase" evidence="6">
    <location>
        <begin position="27"/>
        <end position="312"/>
    </location>
</feature>
<proteinExistence type="predicted"/>
<dbReference type="AlphaFoldDB" id="A0A1M5CAB6"/>
<dbReference type="GO" id="GO:0003755">
    <property type="term" value="F:peptidyl-prolyl cis-trans isomerase activity"/>
    <property type="evidence" value="ECO:0007669"/>
    <property type="project" value="UniProtKB-KW"/>
</dbReference>
<dbReference type="STRING" id="1194090.SAMN05443144_109157"/>
<evidence type="ECO:0000256" key="6">
    <source>
        <dbReference type="SAM" id="SignalP"/>
    </source>
</evidence>
<evidence type="ECO:0000256" key="5">
    <source>
        <dbReference type="ARBA" id="ARBA00023235"/>
    </source>
</evidence>
<dbReference type="InterPro" id="IPR027304">
    <property type="entry name" value="Trigger_fact/SurA_dom_sf"/>
</dbReference>
<comment type="catalytic activity">
    <reaction evidence="1">
        <text>[protein]-peptidylproline (omega=180) = [protein]-peptidylproline (omega=0)</text>
        <dbReference type="Rhea" id="RHEA:16237"/>
        <dbReference type="Rhea" id="RHEA-COMP:10747"/>
        <dbReference type="Rhea" id="RHEA-COMP:10748"/>
        <dbReference type="ChEBI" id="CHEBI:83833"/>
        <dbReference type="ChEBI" id="CHEBI:83834"/>
        <dbReference type="EC" id="5.2.1.8"/>
    </reaction>
</comment>
<dbReference type="EMBL" id="FQUS01000009">
    <property type="protein sequence ID" value="SHF51641.1"/>
    <property type="molecule type" value="Genomic_DNA"/>
</dbReference>
<dbReference type="PANTHER" id="PTHR47245:SF1">
    <property type="entry name" value="FOLDASE PROTEIN PRSA"/>
    <property type="match status" value="1"/>
</dbReference>
<gene>
    <name evidence="8" type="ORF">SAMN05443144_109157</name>
</gene>
<feature type="signal peptide" evidence="6">
    <location>
        <begin position="1"/>
        <end position="26"/>
    </location>
</feature>
<dbReference type="InterPro" id="IPR000297">
    <property type="entry name" value="PPIase_PpiC"/>
</dbReference>
<reference evidence="8 9" key="1">
    <citation type="submission" date="2016-11" db="EMBL/GenBank/DDBJ databases">
        <authorList>
            <person name="Jaros S."/>
            <person name="Januszkiewicz K."/>
            <person name="Wedrychowicz H."/>
        </authorList>
    </citation>
    <scope>NUCLEOTIDE SEQUENCE [LARGE SCALE GENOMIC DNA]</scope>
    <source>
        <strain evidence="8 9">DSM 21986</strain>
    </source>
</reference>
<evidence type="ECO:0000259" key="7">
    <source>
        <dbReference type="Pfam" id="PF13145"/>
    </source>
</evidence>
<keyword evidence="5" id="KW-0413">Isomerase</keyword>
<dbReference type="Gene3D" id="1.10.4030.10">
    <property type="entry name" value="Porin chaperone SurA, peptide-binding domain"/>
    <property type="match status" value="1"/>
</dbReference>
<dbReference type="Pfam" id="PF13145">
    <property type="entry name" value="Rotamase_2"/>
    <property type="match status" value="1"/>
</dbReference>
<dbReference type="PROSITE" id="PS51257">
    <property type="entry name" value="PROKAR_LIPOPROTEIN"/>
    <property type="match status" value="1"/>
</dbReference>
<dbReference type="Proteomes" id="UP000184041">
    <property type="component" value="Unassembled WGS sequence"/>
</dbReference>
<keyword evidence="9" id="KW-1185">Reference proteome</keyword>
<evidence type="ECO:0000256" key="1">
    <source>
        <dbReference type="ARBA" id="ARBA00000971"/>
    </source>
</evidence>
<evidence type="ECO:0000256" key="4">
    <source>
        <dbReference type="ARBA" id="ARBA00023110"/>
    </source>
</evidence>
<evidence type="ECO:0000256" key="3">
    <source>
        <dbReference type="ARBA" id="ARBA00022729"/>
    </source>
</evidence>
<sequence length="312" mass="36591">MKSLTTHCQTHILLLLCGLLALTAFSCQSPEADQQSEHIARVGDEYLSLEQAKKAIPPFIYKEDSAAALAQYRQQWIQRKLVLREADKMNLRQREEIQQRLKRARDEILREALRMHIITDEMDTTVSDQEVKAYYDANKEHFKLGERYVQYRHLKTQTIEDARTAKRALQSGTSWDQVADNYAMEPPDAIENARNFRPISEVLNGNEIMRRYLQTMDINEISPIQRVNGVYQFVQLTGRREQNETADMEWVMDKVENWIILDKRKRKFNSYLKNLYLKAESNNEMDVYDVIPTKHNSKKTLTDSLESNPTDE</sequence>
<keyword evidence="4" id="KW-0697">Rotamase</keyword>
<dbReference type="InterPro" id="IPR050245">
    <property type="entry name" value="PrsA_foldase"/>
</dbReference>
<evidence type="ECO:0000313" key="9">
    <source>
        <dbReference type="Proteomes" id="UP000184041"/>
    </source>
</evidence>
<evidence type="ECO:0000313" key="8">
    <source>
        <dbReference type="EMBL" id="SHF51641.1"/>
    </source>
</evidence>
<organism evidence="8 9">
    <name type="scientific">Fodinibius roseus</name>
    <dbReference type="NCBI Taxonomy" id="1194090"/>
    <lineage>
        <taxon>Bacteria</taxon>
        <taxon>Pseudomonadati</taxon>
        <taxon>Balneolota</taxon>
        <taxon>Balneolia</taxon>
        <taxon>Balneolales</taxon>
        <taxon>Balneolaceae</taxon>
        <taxon>Fodinibius</taxon>
    </lineage>
</organism>
<dbReference type="EC" id="5.2.1.8" evidence="2"/>
<accession>A0A1M5CAB6</accession>